<dbReference type="Proteomes" id="UP000011115">
    <property type="component" value="Unassembled WGS sequence"/>
</dbReference>
<dbReference type="AlphaFoldDB" id="M1D9P3"/>
<protein>
    <submittedName>
        <fullName evidence="2">Integrase core domain containing protein</fullName>
    </submittedName>
</protein>
<dbReference type="PaxDb" id="4113-PGSC0003DMT400085525"/>
<dbReference type="InParanoid" id="M1D9P3"/>
<feature type="region of interest" description="Disordered" evidence="1">
    <location>
        <begin position="265"/>
        <end position="341"/>
    </location>
</feature>
<evidence type="ECO:0000256" key="1">
    <source>
        <dbReference type="SAM" id="MobiDB-lite"/>
    </source>
</evidence>
<reference evidence="3" key="1">
    <citation type="journal article" date="2011" name="Nature">
        <title>Genome sequence and analysis of the tuber crop potato.</title>
        <authorList>
            <consortium name="The Potato Genome Sequencing Consortium"/>
        </authorList>
    </citation>
    <scope>NUCLEOTIDE SEQUENCE [LARGE SCALE GENOMIC DNA]</scope>
    <source>
        <strain evidence="3">cv. DM1-3 516 R44</strain>
    </source>
</reference>
<dbReference type="EnsemblPlants" id="PGSC0003DMT400085525">
    <property type="protein sequence ID" value="PGSC0003DMT400085525"/>
    <property type="gene ID" value="PGSC0003DMG400035096"/>
</dbReference>
<sequence>MSRIENMMQKMVRRFDATDLNVKEIRNDLSGIGQNVDAHVVSIKHLKQQMTRLSTIVNPRQPGTLPSNTIQNPKNDGNYMAVTTRGGKQTIDPHMPSGVEIENSKNDDAVEVSGESENATEKEVEVTQKVVPIPRPPSPFPQRLVKKTEEGKYRRSMKQSSELQSVYAITYRFESRSEVQIEERLGVEALAAVMMNFESNGIEEYDELVAALDRVIKRHASCRDVKSIDAQEGRKEESAEKSLVQRSTNPIDVLWFIARTMNGVHRSQSDEDNTPIGSLAGSASDSEASYTSGSEPTHASGSGSGSATSSGSHDKASSSDEATSSGEAASRAPSSSRSTSPLGAVVVPLARVQKLEAQMATLLHHVRPWMQKSIVESESRMERRMESMMDQKVQAINKRLDAFELRVVERPAPTTDLSSFQSDGDAEEHPESTRARGKRHRSKHSSEATKDERAKKQEHKKDKQAKRASIIDKQLRQERVRESVVRGIKFYARFRCSKYCGS</sequence>
<feature type="compositionally biased region" description="Low complexity" evidence="1">
    <location>
        <begin position="324"/>
        <end position="341"/>
    </location>
</feature>
<feature type="compositionally biased region" description="Polar residues" evidence="1">
    <location>
        <begin position="281"/>
        <end position="295"/>
    </location>
</feature>
<dbReference type="Gramene" id="PGSC0003DMT400085525">
    <property type="protein sequence ID" value="PGSC0003DMT400085525"/>
    <property type="gene ID" value="PGSC0003DMG400035096"/>
</dbReference>
<feature type="compositionally biased region" description="Basic and acidic residues" evidence="1">
    <location>
        <begin position="444"/>
        <end position="461"/>
    </location>
</feature>
<keyword evidence="3" id="KW-1185">Reference proteome</keyword>
<dbReference type="HOGENOM" id="CLU_028647_6_0_1"/>
<name>M1D9P3_SOLTU</name>
<proteinExistence type="predicted"/>
<feature type="compositionally biased region" description="Low complexity" evidence="1">
    <location>
        <begin position="297"/>
        <end position="311"/>
    </location>
</feature>
<evidence type="ECO:0000313" key="2">
    <source>
        <dbReference type="EnsemblPlants" id="PGSC0003DMT400085525"/>
    </source>
</evidence>
<evidence type="ECO:0000313" key="3">
    <source>
        <dbReference type="Proteomes" id="UP000011115"/>
    </source>
</evidence>
<feature type="compositionally biased region" description="Basic and acidic residues" evidence="1">
    <location>
        <begin position="225"/>
        <end position="240"/>
    </location>
</feature>
<feature type="region of interest" description="Disordered" evidence="1">
    <location>
        <begin position="414"/>
        <end position="476"/>
    </location>
</feature>
<feature type="region of interest" description="Disordered" evidence="1">
    <location>
        <begin position="225"/>
        <end position="244"/>
    </location>
</feature>
<accession>M1D9P3</accession>
<organism evidence="2 3">
    <name type="scientific">Solanum tuberosum</name>
    <name type="common">Potato</name>
    <dbReference type="NCBI Taxonomy" id="4113"/>
    <lineage>
        <taxon>Eukaryota</taxon>
        <taxon>Viridiplantae</taxon>
        <taxon>Streptophyta</taxon>
        <taxon>Embryophyta</taxon>
        <taxon>Tracheophyta</taxon>
        <taxon>Spermatophyta</taxon>
        <taxon>Magnoliopsida</taxon>
        <taxon>eudicotyledons</taxon>
        <taxon>Gunneridae</taxon>
        <taxon>Pentapetalae</taxon>
        <taxon>asterids</taxon>
        <taxon>lamiids</taxon>
        <taxon>Solanales</taxon>
        <taxon>Solanaceae</taxon>
        <taxon>Solanoideae</taxon>
        <taxon>Solaneae</taxon>
        <taxon>Solanum</taxon>
    </lineage>
</organism>
<reference evidence="2" key="2">
    <citation type="submission" date="2015-06" db="UniProtKB">
        <authorList>
            <consortium name="EnsemblPlants"/>
        </authorList>
    </citation>
    <scope>IDENTIFICATION</scope>
    <source>
        <strain evidence="2">DM1-3 516 R44</strain>
    </source>
</reference>
<feature type="region of interest" description="Disordered" evidence="1">
    <location>
        <begin position="114"/>
        <end position="143"/>
    </location>
</feature>